<sequence length="35" mass="3697">MGSEEAKDLLKGVDWKAIGRELQKDPSAGDKPVAG</sequence>
<accession>A0A1R3IKV6</accession>
<reference evidence="2" key="1">
    <citation type="submission" date="2013-09" db="EMBL/GenBank/DDBJ databases">
        <title>Corchorus olitorius genome sequencing.</title>
        <authorList>
            <person name="Alam M."/>
            <person name="Haque M.S."/>
            <person name="Islam M.S."/>
            <person name="Emdad E.M."/>
            <person name="Islam M.M."/>
            <person name="Ahmed B."/>
            <person name="Halim A."/>
            <person name="Hossen Q.M.M."/>
            <person name="Hossain M.Z."/>
            <person name="Ahmed R."/>
            <person name="Khan M.M."/>
            <person name="Islam R."/>
            <person name="Rashid M.M."/>
            <person name="Khan S.A."/>
            <person name="Rahman M.S."/>
            <person name="Alam M."/>
            <person name="Yahiya A.S."/>
            <person name="Khan M.S."/>
            <person name="Azam M.S."/>
            <person name="Haque T."/>
            <person name="Lashkar M.Z.H."/>
            <person name="Akhand A.I."/>
            <person name="Morshed G."/>
            <person name="Roy S."/>
            <person name="Uddin K.S."/>
            <person name="Rabeya T."/>
            <person name="Hossain A.S."/>
            <person name="Chowdhury A."/>
            <person name="Snigdha A.R."/>
            <person name="Mortoza M.S."/>
            <person name="Matin S.A."/>
            <person name="Hoque S.M.E."/>
            <person name="Islam M.K."/>
            <person name="Roy D.K."/>
            <person name="Haider R."/>
            <person name="Moosa M.M."/>
            <person name="Elias S.M."/>
            <person name="Hasan A.M."/>
            <person name="Jahan S."/>
            <person name="Shafiuddin M."/>
            <person name="Mahmood N."/>
            <person name="Shommy N.S."/>
        </authorList>
    </citation>
    <scope>NUCLEOTIDE SEQUENCE [LARGE SCALE GENOMIC DNA]</scope>
    <source>
        <strain evidence="2">cv. O-4</strain>
    </source>
</reference>
<evidence type="ECO:0000313" key="1">
    <source>
        <dbReference type="EMBL" id="OMO83228.1"/>
    </source>
</evidence>
<protein>
    <submittedName>
        <fullName evidence="1">Uncharacterized protein</fullName>
    </submittedName>
</protein>
<dbReference type="EMBL" id="AWUE01018013">
    <property type="protein sequence ID" value="OMO83228.1"/>
    <property type="molecule type" value="Genomic_DNA"/>
</dbReference>
<keyword evidence="2" id="KW-1185">Reference proteome</keyword>
<gene>
    <name evidence="1" type="ORF">COLO4_22630</name>
</gene>
<name>A0A1R3IKV6_9ROSI</name>
<dbReference type="OrthoDB" id="1900731at2759"/>
<proteinExistence type="predicted"/>
<organism evidence="1 2">
    <name type="scientific">Corchorus olitorius</name>
    <dbReference type="NCBI Taxonomy" id="93759"/>
    <lineage>
        <taxon>Eukaryota</taxon>
        <taxon>Viridiplantae</taxon>
        <taxon>Streptophyta</taxon>
        <taxon>Embryophyta</taxon>
        <taxon>Tracheophyta</taxon>
        <taxon>Spermatophyta</taxon>
        <taxon>Magnoliopsida</taxon>
        <taxon>eudicotyledons</taxon>
        <taxon>Gunneridae</taxon>
        <taxon>Pentapetalae</taxon>
        <taxon>rosids</taxon>
        <taxon>malvids</taxon>
        <taxon>Malvales</taxon>
        <taxon>Malvaceae</taxon>
        <taxon>Grewioideae</taxon>
        <taxon>Apeibeae</taxon>
        <taxon>Corchorus</taxon>
    </lineage>
</organism>
<dbReference type="Proteomes" id="UP000187203">
    <property type="component" value="Unassembled WGS sequence"/>
</dbReference>
<evidence type="ECO:0000313" key="2">
    <source>
        <dbReference type="Proteomes" id="UP000187203"/>
    </source>
</evidence>
<comment type="caution">
    <text evidence="1">The sequence shown here is derived from an EMBL/GenBank/DDBJ whole genome shotgun (WGS) entry which is preliminary data.</text>
</comment>
<dbReference type="AlphaFoldDB" id="A0A1R3IKV6"/>